<name>A0ABY7U726_9CORY</name>
<dbReference type="PANTHER" id="PTHR20858:SF17">
    <property type="entry name" value="HYDROXYMETHYLPYRIMIDINE_PHOSPHOMETHYLPYRIMIDINE KINASE THI20-RELATED"/>
    <property type="match status" value="1"/>
</dbReference>
<dbReference type="InterPro" id="IPR016084">
    <property type="entry name" value="Haem_Oase-like_multi-hlx"/>
</dbReference>
<comment type="pathway">
    <text evidence="4">Cofactor biosynthesis; thiamine diphosphate biosynthesis; 4-amino-2-methyl-5-diphosphomethylpyrimidine from 5-amino-1-(5-phospho-D-ribosyl)imidazole: step 3/3.</text>
</comment>
<evidence type="ECO:0000313" key="9">
    <source>
        <dbReference type="Proteomes" id="UP001220064"/>
    </source>
</evidence>
<dbReference type="RefSeq" id="WP_022861966.1">
    <property type="nucleotide sequence ID" value="NZ_ATVG01000001.1"/>
</dbReference>
<dbReference type="SUPFAM" id="SSF48613">
    <property type="entry name" value="Heme oxygenase-like"/>
    <property type="match status" value="1"/>
</dbReference>
<comment type="function">
    <text evidence="3">Catalyzes the phosphorylation of hydroxymethylpyrimidine phosphate (HMP-P) to HMP-PP, and of HMP to HMP-P.</text>
</comment>
<evidence type="ECO:0000256" key="3">
    <source>
        <dbReference type="ARBA" id="ARBA00003848"/>
    </source>
</evidence>
<dbReference type="GO" id="GO:0008902">
    <property type="term" value="F:hydroxymethylpyrimidine kinase activity"/>
    <property type="evidence" value="ECO:0007669"/>
    <property type="project" value="UniProtKB-EC"/>
</dbReference>
<dbReference type="EMBL" id="CP063189">
    <property type="protein sequence ID" value="WCZ32491.1"/>
    <property type="molecule type" value="Genomic_DNA"/>
</dbReference>
<evidence type="ECO:0000259" key="7">
    <source>
        <dbReference type="Pfam" id="PF08543"/>
    </source>
</evidence>
<dbReference type="InterPro" id="IPR029056">
    <property type="entry name" value="Ribokinase-like"/>
</dbReference>
<dbReference type="NCBIfam" id="NF011301">
    <property type="entry name" value="PRK14713.1"/>
    <property type="match status" value="1"/>
</dbReference>
<dbReference type="EC" id="2.7.1.49" evidence="8"/>
<keyword evidence="5" id="KW-0784">Thiamine biosynthesis</keyword>
<dbReference type="Proteomes" id="UP001220064">
    <property type="component" value="Chromosome"/>
</dbReference>
<feature type="domain" description="Thiaminase-2/PQQC" evidence="6">
    <location>
        <begin position="323"/>
        <end position="515"/>
    </location>
</feature>
<evidence type="ECO:0000256" key="1">
    <source>
        <dbReference type="ARBA" id="ARBA00000151"/>
    </source>
</evidence>
<keyword evidence="9" id="KW-1185">Reference proteome</keyword>
<comment type="catalytic activity">
    <reaction evidence="2">
        <text>4-amino-2-methyl-5-(phosphooxymethyl)pyrimidine + ATP = 4-amino-2-methyl-5-(diphosphooxymethyl)pyrimidine + ADP</text>
        <dbReference type="Rhea" id="RHEA:19893"/>
        <dbReference type="ChEBI" id="CHEBI:30616"/>
        <dbReference type="ChEBI" id="CHEBI:57841"/>
        <dbReference type="ChEBI" id="CHEBI:58354"/>
        <dbReference type="ChEBI" id="CHEBI:456216"/>
        <dbReference type="EC" id="2.7.4.7"/>
    </reaction>
</comment>
<dbReference type="InterPro" id="IPR004305">
    <property type="entry name" value="Thiaminase-2/PQQC"/>
</dbReference>
<accession>A0ABY7U726</accession>
<protein>
    <submittedName>
        <fullName evidence="8">Hydroxymethylpyrimidine/phosphomethylpyrimidine kinase</fullName>
        <ecNumber evidence="8">2.7.1.49</ecNumber>
    </submittedName>
</protein>
<evidence type="ECO:0000256" key="4">
    <source>
        <dbReference type="ARBA" id="ARBA00004769"/>
    </source>
</evidence>
<keyword evidence="8" id="KW-0418">Kinase</keyword>
<evidence type="ECO:0000256" key="2">
    <source>
        <dbReference type="ARBA" id="ARBA00000565"/>
    </source>
</evidence>
<comment type="catalytic activity">
    <reaction evidence="1">
        <text>4-amino-5-hydroxymethyl-2-methylpyrimidine + ATP = 4-amino-2-methyl-5-(phosphooxymethyl)pyrimidine + ADP + H(+)</text>
        <dbReference type="Rhea" id="RHEA:23096"/>
        <dbReference type="ChEBI" id="CHEBI:15378"/>
        <dbReference type="ChEBI" id="CHEBI:16892"/>
        <dbReference type="ChEBI" id="CHEBI:30616"/>
        <dbReference type="ChEBI" id="CHEBI:58354"/>
        <dbReference type="ChEBI" id="CHEBI:456216"/>
        <dbReference type="EC" id="2.7.1.49"/>
    </reaction>
</comment>
<evidence type="ECO:0000313" key="8">
    <source>
        <dbReference type="EMBL" id="WCZ32491.1"/>
    </source>
</evidence>
<dbReference type="InterPro" id="IPR004399">
    <property type="entry name" value="HMP/HMP-P_kinase_dom"/>
</dbReference>
<reference evidence="8 9" key="1">
    <citation type="submission" date="2020-10" db="EMBL/GenBank/DDBJ databases">
        <title>Complete genome sequence of Corynebacterium massiliense DSM 45435, type strain of Corynebacterium massiliense.</title>
        <authorList>
            <person name="Busche T."/>
            <person name="Kalinowski J."/>
            <person name="Ruckert C."/>
        </authorList>
    </citation>
    <scope>NUCLEOTIDE SEQUENCE [LARGE SCALE GENOMIC DNA]</scope>
    <source>
        <strain evidence="8 9">DSM 45435</strain>
    </source>
</reference>
<dbReference type="Pfam" id="PF08543">
    <property type="entry name" value="Phos_pyr_kin"/>
    <property type="match status" value="1"/>
</dbReference>
<dbReference type="InterPro" id="IPR013749">
    <property type="entry name" value="PM/HMP-P_kinase-1"/>
</dbReference>
<dbReference type="Pfam" id="PF03070">
    <property type="entry name" value="TENA_THI-4"/>
    <property type="match status" value="1"/>
</dbReference>
<dbReference type="Gene3D" id="3.40.1190.20">
    <property type="match status" value="1"/>
</dbReference>
<keyword evidence="8" id="KW-0808">Transferase</keyword>
<dbReference type="Gene3D" id="1.20.910.10">
    <property type="entry name" value="Heme oxygenase-like"/>
    <property type="match status" value="1"/>
</dbReference>
<evidence type="ECO:0000259" key="6">
    <source>
        <dbReference type="Pfam" id="PF03070"/>
    </source>
</evidence>
<gene>
    <name evidence="8" type="primary">thiD</name>
    <name evidence="8" type="ORF">CMASS_05245</name>
</gene>
<dbReference type="NCBIfam" id="TIGR00097">
    <property type="entry name" value="HMP-P_kinase"/>
    <property type="match status" value="1"/>
</dbReference>
<sequence length="517" mass="55451">MPAARHHAPIPRVLSIAGTDPSGGAGIQADLKSISATGGYGMCVTTSLVAQNTQGVRSIHNPPVEFLTEQLAAVSDDVEVDAVKIGMLGSAEVTETVEAWLASLADDLPVVLDPVMVATSGDRLLEEDAEDAIKKLCAKVTVITPNLRELAVLTGTEMADSLDAAIETAKKWAADNDTAVIVKGGHLTSGGADNACVRPDGQVHHVPSPRVDTPHTHGTGCSLSSALATRLGAGDSLEDALAYSTHWLHEAIVHAHKLQVGKGNGPVDHFHRLRRLEKAASTTPAQYLVAANPWEPSGTKASAPRIAPSGEFTRALWEATGDVWAELVDLDFIRDLRSGELRREDFLFYLAQDAHYLNQYSKALAKVAMNSPEAHAQVFWAHAAADCVEVEAALHREWLGDADEAAPSRVTAAYTDFLVARAATENYVVGAAAVLPCFWLYAEIGLYQADANGPDHPYASWLDMYGGDDFVAETARAIELLEQALQEATPRERDAAARAYLTASWHEVDFFDQASRR</sequence>
<dbReference type="SUPFAM" id="SSF53613">
    <property type="entry name" value="Ribokinase-like"/>
    <property type="match status" value="1"/>
</dbReference>
<dbReference type="CDD" id="cd01169">
    <property type="entry name" value="HMPP_kinase"/>
    <property type="match status" value="1"/>
</dbReference>
<organism evidence="8 9">
    <name type="scientific">Corynebacterium massiliense DSM 45435</name>
    <dbReference type="NCBI Taxonomy" id="1121364"/>
    <lineage>
        <taxon>Bacteria</taxon>
        <taxon>Bacillati</taxon>
        <taxon>Actinomycetota</taxon>
        <taxon>Actinomycetes</taxon>
        <taxon>Mycobacteriales</taxon>
        <taxon>Corynebacteriaceae</taxon>
        <taxon>Corynebacterium</taxon>
    </lineage>
</organism>
<evidence type="ECO:0000256" key="5">
    <source>
        <dbReference type="ARBA" id="ARBA00022977"/>
    </source>
</evidence>
<dbReference type="CDD" id="cd19365">
    <property type="entry name" value="TenA_C-like"/>
    <property type="match status" value="1"/>
</dbReference>
<dbReference type="PANTHER" id="PTHR20858">
    <property type="entry name" value="PHOSPHOMETHYLPYRIMIDINE KINASE"/>
    <property type="match status" value="1"/>
</dbReference>
<proteinExistence type="predicted"/>
<feature type="domain" description="Pyridoxamine kinase/Phosphomethylpyrimidine kinase" evidence="7">
    <location>
        <begin position="20"/>
        <end position="268"/>
    </location>
</feature>